<name>A0A6G7GQN4_KUEST</name>
<sequence>MERMKISMCNDYRLWRLQEMALQVVVNSKVTYAAVEIIDLM</sequence>
<dbReference type="Proteomes" id="UP000501926">
    <property type="component" value="Chromosome"/>
</dbReference>
<dbReference type="AlphaFoldDB" id="A0A6G7GQN4"/>
<evidence type="ECO:0000313" key="2">
    <source>
        <dbReference type="Proteomes" id="UP000501926"/>
    </source>
</evidence>
<gene>
    <name evidence="1" type="ORF">KsCSTR_23130</name>
</gene>
<protein>
    <submittedName>
        <fullName evidence="1">Uncharacterized protein</fullName>
    </submittedName>
</protein>
<evidence type="ECO:0000313" key="1">
    <source>
        <dbReference type="EMBL" id="QII11692.1"/>
    </source>
</evidence>
<accession>A0A6G7GQN4</accession>
<proteinExistence type="predicted"/>
<dbReference type="EMBL" id="CP049055">
    <property type="protein sequence ID" value="QII11692.1"/>
    <property type="molecule type" value="Genomic_DNA"/>
</dbReference>
<reference evidence="1 2" key="1">
    <citation type="submission" date="2020-02" db="EMBL/GenBank/DDBJ databases">
        <title>Newly sequenced genome of strain CSTR1 showed variability in Candidatus Kuenenia stuttgartiensis genomes.</title>
        <authorList>
            <person name="Ding C."/>
            <person name="Adrian L."/>
        </authorList>
    </citation>
    <scope>NUCLEOTIDE SEQUENCE [LARGE SCALE GENOMIC DNA]</scope>
    <source>
        <strain evidence="1 2">CSTR1</strain>
    </source>
</reference>
<organism evidence="1 2">
    <name type="scientific">Kuenenia stuttgartiensis</name>
    <dbReference type="NCBI Taxonomy" id="174633"/>
    <lineage>
        <taxon>Bacteria</taxon>
        <taxon>Pseudomonadati</taxon>
        <taxon>Planctomycetota</taxon>
        <taxon>Candidatus Brocadiia</taxon>
        <taxon>Candidatus Brocadiales</taxon>
        <taxon>Candidatus Brocadiaceae</taxon>
        <taxon>Candidatus Kuenenia</taxon>
    </lineage>
</organism>